<evidence type="ECO:0000313" key="2">
    <source>
        <dbReference type="Proteomes" id="UP001221757"/>
    </source>
</evidence>
<name>A0AAD7DMD2_MYCRO</name>
<protein>
    <submittedName>
        <fullName evidence="1">Uncharacterized protein</fullName>
    </submittedName>
</protein>
<proteinExistence type="predicted"/>
<accession>A0AAD7DMD2</accession>
<sequence>MTVKCIALQAPLSPLKALVSLKIVRGARDRCDAGRRGRKRLALYPWRVMHLCIDHARPTKPECPMVGIVHKCPRLLERRASDCDFRVAAGTRPIPPSKGRTRLVSRRVVVSETSAGGSAYAVRVLGPYYGGLANPISRSDMGRTIVEDAYQTCFAARRRVRNISWRLLPTSEGALWRSPPTISRCAVAQLALKIPGGGLATLVHPCRGPPGLIPSGKPVAR</sequence>
<gene>
    <name evidence="1" type="ORF">B0H17DRAFT_1330368</name>
</gene>
<keyword evidence="2" id="KW-1185">Reference proteome</keyword>
<organism evidence="1 2">
    <name type="scientific">Mycena rosella</name>
    <name type="common">Pink bonnet</name>
    <name type="synonym">Agaricus rosellus</name>
    <dbReference type="NCBI Taxonomy" id="1033263"/>
    <lineage>
        <taxon>Eukaryota</taxon>
        <taxon>Fungi</taxon>
        <taxon>Dikarya</taxon>
        <taxon>Basidiomycota</taxon>
        <taxon>Agaricomycotina</taxon>
        <taxon>Agaricomycetes</taxon>
        <taxon>Agaricomycetidae</taxon>
        <taxon>Agaricales</taxon>
        <taxon>Marasmiineae</taxon>
        <taxon>Mycenaceae</taxon>
        <taxon>Mycena</taxon>
    </lineage>
</organism>
<dbReference type="EMBL" id="JARKIE010000045">
    <property type="protein sequence ID" value="KAJ7693641.1"/>
    <property type="molecule type" value="Genomic_DNA"/>
</dbReference>
<dbReference type="AlphaFoldDB" id="A0AAD7DMD2"/>
<evidence type="ECO:0000313" key="1">
    <source>
        <dbReference type="EMBL" id="KAJ7693641.1"/>
    </source>
</evidence>
<reference evidence="1" key="1">
    <citation type="submission" date="2023-03" db="EMBL/GenBank/DDBJ databases">
        <title>Massive genome expansion in bonnet fungi (Mycena s.s.) driven by repeated elements and novel gene families across ecological guilds.</title>
        <authorList>
            <consortium name="Lawrence Berkeley National Laboratory"/>
            <person name="Harder C.B."/>
            <person name="Miyauchi S."/>
            <person name="Viragh M."/>
            <person name="Kuo A."/>
            <person name="Thoen E."/>
            <person name="Andreopoulos B."/>
            <person name="Lu D."/>
            <person name="Skrede I."/>
            <person name="Drula E."/>
            <person name="Henrissat B."/>
            <person name="Morin E."/>
            <person name="Kohler A."/>
            <person name="Barry K."/>
            <person name="LaButti K."/>
            <person name="Morin E."/>
            <person name="Salamov A."/>
            <person name="Lipzen A."/>
            <person name="Mereny Z."/>
            <person name="Hegedus B."/>
            <person name="Baldrian P."/>
            <person name="Stursova M."/>
            <person name="Weitz H."/>
            <person name="Taylor A."/>
            <person name="Grigoriev I.V."/>
            <person name="Nagy L.G."/>
            <person name="Martin F."/>
            <person name="Kauserud H."/>
        </authorList>
    </citation>
    <scope>NUCLEOTIDE SEQUENCE</scope>
    <source>
        <strain evidence="1">CBHHK067</strain>
    </source>
</reference>
<dbReference type="Proteomes" id="UP001221757">
    <property type="component" value="Unassembled WGS sequence"/>
</dbReference>
<comment type="caution">
    <text evidence="1">The sequence shown here is derived from an EMBL/GenBank/DDBJ whole genome shotgun (WGS) entry which is preliminary data.</text>
</comment>